<evidence type="ECO:0000256" key="2">
    <source>
        <dbReference type="ARBA" id="ARBA00022448"/>
    </source>
</evidence>
<dbReference type="GO" id="GO:0008137">
    <property type="term" value="F:NADH dehydrogenase (ubiquinone) activity"/>
    <property type="evidence" value="ECO:0007669"/>
    <property type="project" value="InterPro"/>
</dbReference>
<evidence type="ECO:0000313" key="8">
    <source>
        <dbReference type="Proteomes" id="UP000095552"/>
    </source>
</evidence>
<evidence type="ECO:0000313" key="7">
    <source>
        <dbReference type="EMBL" id="OEK06470.1"/>
    </source>
</evidence>
<comment type="similarity">
    <text evidence="1 3 4">Belongs to the complex I 30 kDa subunit family.</text>
</comment>
<evidence type="ECO:0000259" key="6">
    <source>
        <dbReference type="Pfam" id="PF00329"/>
    </source>
</evidence>
<evidence type="ECO:0000256" key="1">
    <source>
        <dbReference type="ARBA" id="ARBA00007569"/>
    </source>
</evidence>
<protein>
    <recommendedName>
        <fullName evidence="3">NADH-quinone oxidoreductase subunit C</fullName>
        <ecNumber evidence="3">7.1.1.-</ecNumber>
    </recommendedName>
    <alternativeName>
        <fullName evidence="3">NADH dehydrogenase I subunit C</fullName>
    </alternativeName>
    <alternativeName>
        <fullName evidence="3">NDH-1 subunit C</fullName>
    </alternativeName>
</protein>
<comment type="function">
    <text evidence="3">NDH-1 shuttles electrons from NADH, via FMN and iron-sulfur (Fe-S) centers, to quinones in the respiratory chain. The immediate electron acceptor for the enzyme in this species is believed to be a menaquinone. Couples the redox reaction to proton translocation (for every two electrons transferred, four hydrogen ions are translocated across the cytoplasmic membrane), and thus conserves the redox energy in a proton gradient.</text>
</comment>
<dbReference type="EC" id="7.1.1.-" evidence="3"/>
<dbReference type="GO" id="GO:0048038">
    <property type="term" value="F:quinone binding"/>
    <property type="evidence" value="ECO:0007669"/>
    <property type="project" value="UniProtKB-KW"/>
</dbReference>
<dbReference type="Proteomes" id="UP000095552">
    <property type="component" value="Unassembled WGS sequence"/>
</dbReference>
<keyword evidence="2 3" id="KW-0813">Transport</keyword>
<dbReference type="HAMAP" id="MF_01357">
    <property type="entry name" value="NDH1_NuoC"/>
    <property type="match status" value="1"/>
</dbReference>
<dbReference type="NCBIfam" id="TIGR01961">
    <property type="entry name" value="NuoC_fam"/>
    <property type="match status" value="1"/>
</dbReference>
<dbReference type="AlphaFoldDB" id="A0A1E5T531"/>
<sequence length="161" mass="19021">MTFDEIISILKRDLGEEIIVATDENASPRCIEIKADNLVKCMEYLHRTEGLYFDSLSCITGLDNGPETNTMEVIYNLYAIPYDHHLMVKVSLNRNDPKIDSLTSIWKTANWQEREVYDLFGIYFNNHPDLRRILLPEDWDGHPLRKDYEHQTYYRGIKVEY</sequence>
<comment type="subunit">
    <text evidence="3">NDH-1 is composed of 14 different subunits. Subunits NuoB, C, D, E, F, and G constitute the peripheral sector of the complex.</text>
</comment>
<dbReference type="STRING" id="1563681.BFP71_01980"/>
<dbReference type="PROSITE" id="PS00542">
    <property type="entry name" value="COMPLEX1_30K"/>
    <property type="match status" value="1"/>
</dbReference>
<dbReference type="InterPro" id="IPR001268">
    <property type="entry name" value="NADH_UbQ_OxRdtase_30kDa_su"/>
</dbReference>
<proteinExistence type="inferred from homology"/>
<dbReference type="GO" id="GO:0050136">
    <property type="term" value="F:NADH dehydrogenase (quinone) (non-electrogenic) activity"/>
    <property type="evidence" value="ECO:0007669"/>
    <property type="project" value="UniProtKB-UniRule"/>
</dbReference>
<accession>A0A1E5T531</accession>
<gene>
    <name evidence="3" type="primary">nuoC</name>
    <name evidence="7" type="ORF">BFP71_01980</name>
</gene>
<evidence type="ECO:0000256" key="5">
    <source>
        <dbReference type="RuleBase" id="RU003582"/>
    </source>
</evidence>
<dbReference type="PANTHER" id="PTHR10884">
    <property type="entry name" value="NADH DEHYDROGENASE UBIQUINONE IRON-SULFUR PROTEIN 3"/>
    <property type="match status" value="1"/>
</dbReference>
<keyword evidence="8" id="KW-1185">Reference proteome</keyword>
<name>A0A1E5T531_9BACT</name>
<comment type="caution">
    <text evidence="7">The sequence shown here is derived from an EMBL/GenBank/DDBJ whole genome shotgun (WGS) entry which is preliminary data.</text>
</comment>
<comment type="catalytic activity">
    <reaction evidence="3 5">
        <text>a quinone + NADH + 5 H(+)(in) = a quinol + NAD(+) + 4 H(+)(out)</text>
        <dbReference type="Rhea" id="RHEA:57888"/>
        <dbReference type="ChEBI" id="CHEBI:15378"/>
        <dbReference type="ChEBI" id="CHEBI:24646"/>
        <dbReference type="ChEBI" id="CHEBI:57540"/>
        <dbReference type="ChEBI" id="CHEBI:57945"/>
        <dbReference type="ChEBI" id="CHEBI:132124"/>
    </reaction>
</comment>
<dbReference type="RefSeq" id="WP_069833782.1">
    <property type="nucleotide sequence ID" value="NZ_MDGQ01000003.1"/>
</dbReference>
<dbReference type="SUPFAM" id="SSF143243">
    <property type="entry name" value="Nqo5-like"/>
    <property type="match status" value="1"/>
</dbReference>
<keyword evidence="3" id="KW-0472">Membrane</keyword>
<dbReference type="GO" id="GO:0005886">
    <property type="term" value="C:plasma membrane"/>
    <property type="evidence" value="ECO:0007669"/>
    <property type="project" value="UniProtKB-SubCell"/>
</dbReference>
<dbReference type="InterPro" id="IPR037232">
    <property type="entry name" value="NADH_quin_OxRdtase_su_C/D-like"/>
</dbReference>
<comment type="subcellular location">
    <subcellularLocation>
        <location evidence="3">Cell membrane</location>
        <topology evidence="3">Peripheral membrane protein</topology>
        <orientation evidence="3">Cytoplasmic side</orientation>
    </subcellularLocation>
</comment>
<keyword evidence="3 5" id="KW-0874">Quinone</keyword>
<dbReference type="PANTHER" id="PTHR10884:SF14">
    <property type="entry name" value="NADH DEHYDROGENASE [UBIQUINONE] IRON-SULFUR PROTEIN 3, MITOCHONDRIAL"/>
    <property type="match status" value="1"/>
</dbReference>
<organism evidence="7 8">
    <name type="scientific">Roseivirga misakiensis</name>
    <dbReference type="NCBI Taxonomy" id="1563681"/>
    <lineage>
        <taxon>Bacteria</taxon>
        <taxon>Pseudomonadati</taxon>
        <taxon>Bacteroidota</taxon>
        <taxon>Cytophagia</taxon>
        <taxon>Cytophagales</taxon>
        <taxon>Roseivirgaceae</taxon>
        <taxon>Roseivirga</taxon>
    </lineage>
</organism>
<evidence type="ECO:0000256" key="4">
    <source>
        <dbReference type="RuleBase" id="RU003456"/>
    </source>
</evidence>
<dbReference type="Pfam" id="PF00329">
    <property type="entry name" value="Complex1_30kDa"/>
    <property type="match status" value="1"/>
</dbReference>
<dbReference type="EMBL" id="MDGQ01000003">
    <property type="protein sequence ID" value="OEK06470.1"/>
    <property type="molecule type" value="Genomic_DNA"/>
</dbReference>
<dbReference type="OrthoDB" id="9803286at2"/>
<dbReference type="InterPro" id="IPR010218">
    <property type="entry name" value="NADH_DH_suC"/>
</dbReference>
<keyword evidence="3 4" id="KW-0520">NAD</keyword>
<keyword evidence="3 4" id="KW-1278">Translocase</keyword>
<feature type="domain" description="NADH:ubiquinone oxidoreductase 30kDa subunit" evidence="6">
    <location>
        <begin position="31"/>
        <end position="153"/>
    </location>
</feature>
<evidence type="ECO:0000256" key="3">
    <source>
        <dbReference type="HAMAP-Rule" id="MF_01357"/>
    </source>
</evidence>
<dbReference type="InterPro" id="IPR020396">
    <property type="entry name" value="NADH_UbQ_OxRdtase_CS"/>
</dbReference>
<reference evidence="7 8" key="1">
    <citation type="submission" date="2016-08" db="EMBL/GenBank/DDBJ databases">
        <title>Draft genome of Fabibacter sp. strain SK-8.</title>
        <authorList>
            <person name="Wong S.-K."/>
            <person name="Hamasaki K."/>
            <person name="Yoshizawa S."/>
        </authorList>
    </citation>
    <scope>NUCLEOTIDE SEQUENCE [LARGE SCALE GENOMIC DNA]</scope>
    <source>
        <strain evidence="7 8">SK-8</strain>
    </source>
</reference>
<keyword evidence="3" id="KW-1003">Cell membrane</keyword>
<dbReference type="Gene3D" id="3.30.460.80">
    <property type="entry name" value="NADH:ubiquinone oxidoreductase, 30kDa subunit"/>
    <property type="match status" value="1"/>
</dbReference>